<dbReference type="GO" id="GO:0004867">
    <property type="term" value="F:serine-type endopeptidase inhibitor activity"/>
    <property type="evidence" value="ECO:0007669"/>
    <property type="project" value="TreeGrafter"/>
</dbReference>
<evidence type="ECO:0000256" key="8">
    <source>
        <dbReference type="ARBA" id="ARBA00035122"/>
    </source>
</evidence>
<dbReference type="SMART" id="SM00217">
    <property type="entry name" value="WAP"/>
    <property type="match status" value="4"/>
</dbReference>
<evidence type="ECO:0000256" key="7">
    <source>
        <dbReference type="ARBA" id="ARBA00023157"/>
    </source>
</evidence>
<feature type="domain" description="WAP" evidence="9">
    <location>
        <begin position="34"/>
        <end position="81"/>
    </location>
</feature>
<dbReference type="KEGG" id="tsr:106544214"/>
<dbReference type="InterPro" id="IPR036645">
    <property type="entry name" value="Elafin-like_sf"/>
</dbReference>
<keyword evidence="10" id="KW-1185">Reference proteome</keyword>
<reference evidence="11" key="1">
    <citation type="submission" date="2025-08" db="UniProtKB">
        <authorList>
            <consortium name="RefSeq"/>
        </authorList>
    </citation>
    <scope>IDENTIFICATION</scope>
    <source>
        <tissue evidence="11">Skeletal muscle</tissue>
    </source>
</reference>
<dbReference type="SUPFAM" id="SSF57256">
    <property type="entry name" value="Elafin-like"/>
    <property type="match status" value="4"/>
</dbReference>
<evidence type="ECO:0000256" key="5">
    <source>
        <dbReference type="ARBA" id="ARBA00022729"/>
    </source>
</evidence>
<name>A0A6I9XZ79_9SAUR</name>
<comment type="similarity">
    <text evidence="8">Belongs to the venom waprin family.</text>
</comment>
<dbReference type="PANTHER" id="PTHR19441">
    <property type="entry name" value="WHEY ACDIC PROTEIN WAP"/>
    <property type="match status" value="1"/>
</dbReference>
<dbReference type="PRINTS" id="PR00003">
    <property type="entry name" value="4DISULPHCORE"/>
</dbReference>
<keyword evidence="7" id="KW-1015">Disulfide bond</keyword>
<keyword evidence="5" id="KW-0732">Signal</keyword>
<accession>A0A6I9XZ79</accession>
<comment type="subcellular location">
    <subcellularLocation>
        <location evidence="2">Secreted</location>
    </subcellularLocation>
</comment>
<dbReference type="PROSITE" id="PS51390">
    <property type="entry name" value="WAP"/>
    <property type="match status" value="3"/>
</dbReference>
<keyword evidence="4" id="KW-0929">Antimicrobial</keyword>
<evidence type="ECO:0000256" key="2">
    <source>
        <dbReference type="ARBA" id="ARBA00004613"/>
    </source>
</evidence>
<dbReference type="GO" id="GO:0005615">
    <property type="term" value="C:extracellular space"/>
    <property type="evidence" value="ECO:0007669"/>
    <property type="project" value="TreeGrafter"/>
</dbReference>
<gene>
    <name evidence="11" type="primary">LOC106544214</name>
</gene>
<keyword evidence="6" id="KW-0044">Antibiotic</keyword>
<dbReference type="RefSeq" id="XP_013915898.1">
    <property type="nucleotide sequence ID" value="XM_014060423.1"/>
</dbReference>
<organism evidence="10 11">
    <name type="scientific">Thamnophis sirtalis</name>
    <dbReference type="NCBI Taxonomy" id="35019"/>
    <lineage>
        <taxon>Eukaryota</taxon>
        <taxon>Metazoa</taxon>
        <taxon>Chordata</taxon>
        <taxon>Craniata</taxon>
        <taxon>Vertebrata</taxon>
        <taxon>Euteleostomi</taxon>
        <taxon>Lepidosauria</taxon>
        <taxon>Squamata</taxon>
        <taxon>Bifurcata</taxon>
        <taxon>Unidentata</taxon>
        <taxon>Episquamata</taxon>
        <taxon>Toxicofera</taxon>
        <taxon>Serpentes</taxon>
        <taxon>Colubroidea</taxon>
        <taxon>Colubridae</taxon>
        <taxon>Natricinae</taxon>
        <taxon>Thamnophis</taxon>
    </lineage>
</organism>
<dbReference type="OrthoDB" id="8991265at2759"/>
<dbReference type="FunFam" id="4.10.75.10:FF:000001">
    <property type="entry name" value="Anosmin 1"/>
    <property type="match status" value="2"/>
</dbReference>
<proteinExistence type="inferred from homology"/>
<sequence>MSFLDFGRLSQPRSHSHKCSYHQVTATPGKKGPVKQKPGVCPIDICDCAGPLPNECSTDYGCEKKKKCCYKCCAMRCVDPEKPGFCPFIREKCRMLNPPNYCDYDFECVGNLKCCEGICGRECLPPVYEKPGTCPIVHASCLLSREKNQCRNDEKCPGDKKCCQGACVKQCLTPEKGNPETCPTVNTTCQGLVQDQCAIEEQCTNVKPGVCPGVSQLCSDVNFKNKCENDEECPRQKKCCVDVCGKACISPAQDKGMIKPNNYDSESCAFGKFTTSFMQMISSNCQDPVGASWTSEFLL</sequence>
<evidence type="ECO:0000256" key="1">
    <source>
        <dbReference type="ARBA" id="ARBA00002473"/>
    </source>
</evidence>
<dbReference type="GO" id="GO:0045087">
    <property type="term" value="P:innate immune response"/>
    <property type="evidence" value="ECO:0007669"/>
    <property type="project" value="TreeGrafter"/>
</dbReference>
<dbReference type="PANTHER" id="PTHR19441:SF30">
    <property type="entry name" value="ELAFIN"/>
    <property type="match status" value="1"/>
</dbReference>
<dbReference type="Pfam" id="PF00095">
    <property type="entry name" value="WAP"/>
    <property type="match status" value="4"/>
</dbReference>
<evidence type="ECO:0000256" key="6">
    <source>
        <dbReference type="ARBA" id="ARBA00023022"/>
    </source>
</evidence>
<feature type="domain" description="WAP" evidence="9">
    <location>
        <begin position="127"/>
        <end position="175"/>
    </location>
</feature>
<dbReference type="GO" id="GO:0019731">
    <property type="term" value="P:antibacterial humoral response"/>
    <property type="evidence" value="ECO:0007669"/>
    <property type="project" value="TreeGrafter"/>
</dbReference>
<evidence type="ECO:0000256" key="3">
    <source>
        <dbReference type="ARBA" id="ARBA00022525"/>
    </source>
</evidence>
<evidence type="ECO:0000259" key="9">
    <source>
        <dbReference type="PROSITE" id="PS51390"/>
    </source>
</evidence>
<dbReference type="Proteomes" id="UP000504617">
    <property type="component" value="Unplaced"/>
</dbReference>
<dbReference type="GeneID" id="106544214"/>
<dbReference type="AlphaFoldDB" id="A0A6I9XZ79"/>
<evidence type="ECO:0000313" key="11">
    <source>
        <dbReference type="RefSeq" id="XP_013915898.1"/>
    </source>
</evidence>
<protein>
    <submittedName>
        <fullName evidence="11">WAP four-disulfide core domain protein 8-like</fullName>
    </submittedName>
</protein>
<dbReference type="Gene3D" id="4.10.75.10">
    <property type="entry name" value="Elafin-like"/>
    <property type="match status" value="4"/>
</dbReference>
<keyword evidence="3" id="KW-0964">Secreted</keyword>
<comment type="function">
    <text evidence="1">Damages membranes of susceptible bacteria. Has no hemolytic activity. Not toxic to mice. Does not inhibit the proteinases elastase and cathepsin G.</text>
</comment>
<feature type="domain" description="WAP" evidence="9">
    <location>
        <begin position="204"/>
        <end position="252"/>
    </location>
</feature>
<dbReference type="CDD" id="cd00199">
    <property type="entry name" value="WAP"/>
    <property type="match status" value="1"/>
</dbReference>
<dbReference type="InterPro" id="IPR008197">
    <property type="entry name" value="WAP_dom"/>
</dbReference>
<evidence type="ECO:0000313" key="10">
    <source>
        <dbReference type="Proteomes" id="UP000504617"/>
    </source>
</evidence>
<dbReference type="InterPro" id="IPR050514">
    <property type="entry name" value="WAP_four-disulfide_core"/>
</dbReference>
<evidence type="ECO:0000256" key="4">
    <source>
        <dbReference type="ARBA" id="ARBA00022529"/>
    </source>
</evidence>